<evidence type="ECO:0000256" key="12">
    <source>
        <dbReference type="PIRSR" id="PIRSR004682-1"/>
    </source>
</evidence>
<keyword evidence="3 14" id="KW-0479">Metal-binding</keyword>
<dbReference type="NCBIfam" id="TIGR00213">
    <property type="entry name" value="GmhB_yaeD"/>
    <property type="match status" value="1"/>
</dbReference>
<evidence type="ECO:0000256" key="6">
    <source>
        <dbReference type="ARBA" id="ARBA00023277"/>
    </source>
</evidence>
<dbReference type="InterPro" id="IPR023214">
    <property type="entry name" value="HAD_sf"/>
</dbReference>
<accession>E7N1F5</accession>
<evidence type="ECO:0000256" key="3">
    <source>
        <dbReference type="ARBA" id="ARBA00022723"/>
    </source>
</evidence>
<dbReference type="GO" id="GO:0005975">
    <property type="term" value="P:carbohydrate metabolic process"/>
    <property type="evidence" value="ECO:0007669"/>
    <property type="project" value="InterPro"/>
</dbReference>
<evidence type="ECO:0000256" key="2">
    <source>
        <dbReference type="ARBA" id="ARBA00022490"/>
    </source>
</evidence>
<feature type="binding site" evidence="14">
    <location>
        <position position="106"/>
    </location>
    <ligand>
        <name>Zn(2+)</name>
        <dbReference type="ChEBI" id="CHEBI:29105"/>
    </ligand>
</feature>
<dbReference type="Pfam" id="PF13242">
    <property type="entry name" value="Hydrolase_like"/>
    <property type="match status" value="1"/>
</dbReference>
<keyword evidence="2 11" id="KW-0963">Cytoplasm</keyword>
<evidence type="ECO:0000256" key="5">
    <source>
        <dbReference type="ARBA" id="ARBA00022833"/>
    </source>
</evidence>
<dbReference type="SUPFAM" id="SSF56784">
    <property type="entry name" value="HAD-like"/>
    <property type="match status" value="1"/>
</dbReference>
<sequence>MPKNKAIFFDRDGTLNVDVDYLHDPAAFAWTEGAIDAVRWANAHGYLAIVVTNQSGVARGYFPERDVTRLHDWMNAELQKCGAHIDAFYYCPHHPAAKIPAYRKDCDCRKPAPGLLLRALREYDIDPAASLMIGDARRDITCAEQAGVRGVLYTGGDLCEAVRGAINT</sequence>
<comment type="cofactor">
    <cofactor evidence="14">
        <name>Zn(2+)</name>
        <dbReference type="ChEBI" id="CHEBI:29105"/>
    </cofactor>
</comment>
<feature type="site" description="Stabilizes the phosphoryl group" evidence="13">
    <location>
        <position position="52"/>
    </location>
</feature>
<gene>
    <name evidence="15" type="primary">gmhB</name>
    <name evidence="15" type="ORF">HMPREF9555_00808</name>
</gene>
<evidence type="ECO:0000256" key="7">
    <source>
        <dbReference type="ARBA" id="ARBA00051130"/>
    </source>
</evidence>
<dbReference type="GO" id="GO:0005737">
    <property type="term" value="C:cytoplasm"/>
    <property type="evidence" value="ECO:0007669"/>
    <property type="project" value="UniProtKB-SubCell"/>
</dbReference>
<keyword evidence="5 14" id="KW-0862">Zinc</keyword>
<proteinExistence type="inferred from homology"/>
<evidence type="ECO:0000256" key="8">
    <source>
        <dbReference type="ARBA" id="ARBA00058363"/>
    </source>
</evidence>
<dbReference type="Proteomes" id="UP000004633">
    <property type="component" value="Unassembled WGS sequence"/>
</dbReference>
<dbReference type="HOGENOM" id="CLU_085077_3_2_9"/>
<dbReference type="GO" id="GO:0046872">
    <property type="term" value="F:metal ion binding"/>
    <property type="evidence" value="ECO:0007669"/>
    <property type="project" value="UniProtKB-KW"/>
</dbReference>
<feature type="binding site" evidence="14">
    <location>
        <position position="91"/>
    </location>
    <ligand>
        <name>Zn(2+)</name>
        <dbReference type="ChEBI" id="CHEBI:29105"/>
    </ligand>
</feature>
<dbReference type="InterPro" id="IPR006549">
    <property type="entry name" value="HAD-SF_hydro_IIIA"/>
</dbReference>
<keyword evidence="6 11" id="KW-0119">Carbohydrate metabolism</keyword>
<dbReference type="Gene3D" id="3.40.50.1000">
    <property type="entry name" value="HAD superfamily/HAD-like"/>
    <property type="match status" value="1"/>
</dbReference>
<comment type="catalytic activity">
    <reaction evidence="7">
        <text>D-glycero-alpha-D-manno-heptose 1,7-bisphosphate + H2O = D-glycero-alpha-D-manno-heptose 1-phosphate + phosphate</text>
        <dbReference type="Rhea" id="RHEA:28522"/>
        <dbReference type="ChEBI" id="CHEBI:15377"/>
        <dbReference type="ChEBI" id="CHEBI:43474"/>
        <dbReference type="ChEBI" id="CHEBI:60207"/>
        <dbReference type="ChEBI" id="CHEBI:61574"/>
        <dbReference type="EC" id="3.1.3.83"/>
    </reaction>
</comment>
<feature type="binding site" evidence="14">
    <location>
        <position position="135"/>
    </location>
    <ligand>
        <name>Mg(2+)</name>
        <dbReference type="ChEBI" id="CHEBI:18420"/>
    </ligand>
</feature>
<evidence type="ECO:0000256" key="9">
    <source>
        <dbReference type="ARBA" id="ARBA00060656"/>
    </source>
</evidence>
<evidence type="ECO:0000256" key="13">
    <source>
        <dbReference type="PIRSR" id="PIRSR004682-3"/>
    </source>
</evidence>
<evidence type="ECO:0000256" key="14">
    <source>
        <dbReference type="PIRSR" id="PIRSR004682-4"/>
    </source>
</evidence>
<comment type="pathway">
    <text evidence="9">Nucleotide-sugar biosynthesis; GDP-D-glycero-alpha-D-manno-heptose biosynthesis; GDP-D-glycero-alpha-D-manno-heptose from D-glycero-alpha-D-manno-heptose 7-phosphate: step 2/3.</text>
</comment>
<evidence type="ECO:0000256" key="1">
    <source>
        <dbReference type="ARBA" id="ARBA00004496"/>
    </source>
</evidence>
<feature type="binding site" evidence="14">
    <location>
        <position position="108"/>
    </location>
    <ligand>
        <name>Zn(2+)</name>
        <dbReference type="ChEBI" id="CHEBI:29105"/>
    </ligand>
</feature>
<dbReference type="STRING" id="749551.HMPREF9555_00808"/>
<comment type="similarity">
    <text evidence="10 11">Belongs to the gmhB family.</text>
</comment>
<comment type="cofactor">
    <cofactor evidence="14">
        <name>Mg(2+)</name>
        <dbReference type="ChEBI" id="CHEBI:18420"/>
    </cofactor>
</comment>
<protein>
    <recommendedName>
        <fullName evidence="11">D,D-heptose 1,7-bisphosphate phosphatase</fullName>
        <ecNumber evidence="11">3.1.3.-</ecNumber>
    </recommendedName>
</protein>
<dbReference type="AlphaFoldDB" id="E7N1F5"/>
<keyword evidence="14" id="KW-0460">Magnesium</keyword>
<organism evidence="15 16">
    <name type="scientific">Selenomonas artemidis F0399</name>
    <dbReference type="NCBI Taxonomy" id="749551"/>
    <lineage>
        <taxon>Bacteria</taxon>
        <taxon>Bacillati</taxon>
        <taxon>Bacillota</taxon>
        <taxon>Negativicutes</taxon>
        <taxon>Selenomonadales</taxon>
        <taxon>Selenomonadaceae</taxon>
        <taxon>Selenomonas</taxon>
    </lineage>
</organism>
<dbReference type="InterPro" id="IPR004446">
    <property type="entry name" value="Heptose_bisP_phosphatase"/>
</dbReference>
<evidence type="ECO:0000256" key="10">
    <source>
        <dbReference type="ARBA" id="ARBA00061616"/>
    </source>
</evidence>
<evidence type="ECO:0000313" key="15">
    <source>
        <dbReference type="EMBL" id="EFW29926.1"/>
    </source>
</evidence>
<name>E7N1F5_9FIRM</name>
<dbReference type="EC" id="3.1.3.-" evidence="11"/>
<comment type="subcellular location">
    <subcellularLocation>
        <location evidence="1 11">Cytoplasm</location>
    </subcellularLocation>
</comment>
<comment type="caution">
    <text evidence="15">The sequence shown here is derived from an EMBL/GenBank/DDBJ whole genome shotgun (WGS) entry which is preliminary data.</text>
</comment>
<evidence type="ECO:0000256" key="4">
    <source>
        <dbReference type="ARBA" id="ARBA00022801"/>
    </source>
</evidence>
<evidence type="ECO:0000313" key="16">
    <source>
        <dbReference type="Proteomes" id="UP000004633"/>
    </source>
</evidence>
<dbReference type="FunFam" id="3.40.50.1000:FF:000037">
    <property type="entry name" value="D,D-heptose 1,7-bisphosphate phosphatase"/>
    <property type="match status" value="1"/>
</dbReference>
<dbReference type="NCBIfam" id="TIGR01656">
    <property type="entry name" value="Histidinol-ppas"/>
    <property type="match status" value="1"/>
</dbReference>
<dbReference type="RefSeq" id="WP_009349485.1">
    <property type="nucleotide sequence ID" value="NZ_GL638136.1"/>
</dbReference>
<dbReference type="PANTHER" id="PTHR42891">
    <property type="entry name" value="D-GLYCERO-BETA-D-MANNO-HEPTOSE-1,7-BISPHOSPHATE 7-PHOSPHATASE"/>
    <property type="match status" value="1"/>
</dbReference>
<dbReference type="EMBL" id="AECV01000014">
    <property type="protein sequence ID" value="EFW29926.1"/>
    <property type="molecule type" value="Genomic_DNA"/>
</dbReference>
<feature type="site" description="Contributes to substrate recognition" evidence="13">
    <location>
        <position position="109"/>
    </location>
</feature>
<dbReference type="NCBIfam" id="TIGR01662">
    <property type="entry name" value="HAD-SF-IIIA"/>
    <property type="match status" value="1"/>
</dbReference>
<feature type="binding site" evidence="14">
    <location>
        <position position="12"/>
    </location>
    <ligand>
        <name>Mg(2+)</name>
        <dbReference type="ChEBI" id="CHEBI:18420"/>
    </ligand>
</feature>
<dbReference type="CDD" id="cd07503">
    <property type="entry name" value="HAD_HisB-N"/>
    <property type="match status" value="1"/>
</dbReference>
<comment type="function">
    <text evidence="8">Converts the D-glycero-alpha-D-manno-heptose 1,7-bisphosphate intermediate into D-glycero-alpha-D-manno-heptose 1-phosphate by removing the phosphate group at the C-7 position.</text>
</comment>
<dbReference type="PANTHER" id="PTHR42891:SF1">
    <property type="entry name" value="D-GLYCERO-BETA-D-MANNO-HEPTOSE-1,7-BISPHOSPHATE 7-PHOSPHATASE"/>
    <property type="match status" value="1"/>
</dbReference>
<feature type="binding site" evidence="14">
    <location>
        <position position="10"/>
    </location>
    <ligand>
        <name>Mg(2+)</name>
        <dbReference type="ChEBI" id="CHEBI:18420"/>
    </ligand>
</feature>
<feature type="active site" description="Nucleophile" evidence="12">
    <location>
        <position position="10"/>
    </location>
</feature>
<feature type="site" description="Contributes to substrate recognition" evidence="13">
    <location>
        <position position="110"/>
    </location>
</feature>
<keyword evidence="16" id="KW-1185">Reference proteome</keyword>
<dbReference type="InterPro" id="IPR036412">
    <property type="entry name" value="HAD-like_sf"/>
</dbReference>
<evidence type="ECO:0000256" key="11">
    <source>
        <dbReference type="PIRNR" id="PIRNR004682"/>
    </source>
</evidence>
<dbReference type="InterPro" id="IPR006543">
    <property type="entry name" value="Histidinol-phos"/>
</dbReference>
<keyword evidence="4 11" id="KW-0378">Hydrolase</keyword>
<reference evidence="15 16" key="1">
    <citation type="submission" date="2010-08" db="EMBL/GenBank/DDBJ databases">
        <authorList>
            <person name="Weinstock G."/>
            <person name="Sodergren E."/>
            <person name="Clifton S."/>
            <person name="Fulton L."/>
            <person name="Fulton B."/>
            <person name="Courtney L."/>
            <person name="Fronick C."/>
            <person name="Harrison M."/>
            <person name="Strong C."/>
            <person name="Farmer C."/>
            <person name="Delahaunty K."/>
            <person name="Markovic C."/>
            <person name="Hall O."/>
            <person name="Minx P."/>
            <person name="Tomlinson C."/>
            <person name="Mitreva M."/>
            <person name="Hou S."/>
            <person name="Chen J."/>
            <person name="Wollam A."/>
            <person name="Pepin K.H."/>
            <person name="Johnson M."/>
            <person name="Bhonagiri V."/>
            <person name="Zhang X."/>
            <person name="Suruliraj S."/>
            <person name="Warren W."/>
            <person name="Chinwalla A."/>
            <person name="Mardis E.R."/>
            <person name="Wilson R.K."/>
        </authorList>
    </citation>
    <scope>NUCLEOTIDE SEQUENCE [LARGE SCALE GENOMIC DNA]</scope>
    <source>
        <strain evidence="15 16">F0399</strain>
    </source>
</reference>
<feature type="active site" description="Proton donor" evidence="12">
    <location>
        <position position="12"/>
    </location>
</feature>
<dbReference type="GO" id="GO:0016791">
    <property type="term" value="F:phosphatase activity"/>
    <property type="evidence" value="ECO:0007669"/>
    <property type="project" value="InterPro"/>
</dbReference>
<dbReference type="PIRSF" id="PIRSF004682">
    <property type="entry name" value="GmhB"/>
    <property type="match status" value="1"/>
</dbReference>
<feature type="binding site" evidence="14">
    <location>
        <position position="93"/>
    </location>
    <ligand>
        <name>Zn(2+)</name>
        <dbReference type="ChEBI" id="CHEBI:29105"/>
    </ligand>
</feature>